<dbReference type="GO" id="GO:0006366">
    <property type="term" value="P:transcription by RNA polymerase II"/>
    <property type="evidence" value="ECO:0007669"/>
    <property type="project" value="TreeGrafter"/>
</dbReference>
<keyword evidence="1" id="KW-0804">Transcription</keyword>
<dbReference type="PIRSF" id="PIRSF000747">
    <property type="entry name" value="RPB5"/>
    <property type="match status" value="1"/>
</dbReference>
<organism evidence="3">
    <name type="scientific">viral metagenome</name>
    <dbReference type="NCBI Taxonomy" id="1070528"/>
    <lineage>
        <taxon>unclassified sequences</taxon>
        <taxon>metagenomes</taxon>
        <taxon>organismal metagenomes</taxon>
    </lineage>
</organism>
<sequence>MGYIYISMDGDDSVISIFKSRNNILKQLETIGYDVAAYKDLGVDDVNSMYKNDQLDMLLTNSDTNKKTYIKFHAEKAVTKKTLDEYIDDLFVTENVLSTDDNLVIITRDGANDTMVAILKNKWENDGLYVAVRGIKTLQFNIFEHTYVSPHNILSAEEETLFRTKYNIIRDDMIPEISRNDPVALALMMRPGQICNIERSSKMAITGNFYRFCV</sequence>
<dbReference type="GO" id="GO:0006362">
    <property type="term" value="P:transcription elongation by RNA polymerase I"/>
    <property type="evidence" value="ECO:0007669"/>
    <property type="project" value="TreeGrafter"/>
</dbReference>
<dbReference type="InterPro" id="IPR014381">
    <property type="entry name" value="Arch_Rpo5/euc_Rpb5"/>
</dbReference>
<dbReference type="Pfam" id="PF01191">
    <property type="entry name" value="RNA_pol_Rpb5_C"/>
    <property type="match status" value="1"/>
</dbReference>
<reference evidence="3" key="1">
    <citation type="journal article" date="2020" name="Nature">
        <title>Giant virus diversity and host interactions through global metagenomics.</title>
        <authorList>
            <person name="Schulz F."/>
            <person name="Roux S."/>
            <person name="Paez-Espino D."/>
            <person name="Jungbluth S."/>
            <person name="Walsh D.A."/>
            <person name="Denef V.J."/>
            <person name="McMahon K.D."/>
            <person name="Konstantinidis K.T."/>
            <person name="Eloe-Fadrosh E.A."/>
            <person name="Kyrpides N.C."/>
            <person name="Woyke T."/>
        </authorList>
    </citation>
    <scope>NUCLEOTIDE SEQUENCE</scope>
    <source>
        <strain evidence="3">GVMAG-M-3300020166-18</strain>
    </source>
</reference>
<dbReference type="InterPro" id="IPR035913">
    <property type="entry name" value="RPB5-like_sf"/>
</dbReference>
<dbReference type="GO" id="GO:0003677">
    <property type="term" value="F:DNA binding"/>
    <property type="evidence" value="ECO:0007669"/>
    <property type="project" value="InterPro"/>
</dbReference>
<dbReference type="PANTHER" id="PTHR10535">
    <property type="entry name" value="DNA-DIRECTED RNA POLYMERASES I, II, AND III SUBUNIT RPABC1"/>
    <property type="match status" value="1"/>
</dbReference>
<dbReference type="PANTHER" id="PTHR10535:SF0">
    <property type="entry name" value="DNA-DIRECTED RNA POLYMERASES I, II, AND III SUBUNIT RPABC1"/>
    <property type="match status" value="1"/>
</dbReference>
<accession>A0A6C0BY46</accession>
<evidence type="ECO:0000256" key="1">
    <source>
        <dbReference type="ARBA" id="ARBA00023163"/>
    </source>
</evidence>
<dbReference type="GO" id="GO:0003899">
    <property type="term" value="F:DNA-directed RNA polymerase activity"/>
    <property type="evidence" value="ECO:0007669"/>
    <property type="project" value="InterPro"/>
</dbReference>
<dbReference type="GO" id="GO:0005665">
    <property type="term" value="C:RNA polymerase II, core complex"/>
    <property type="evidence" value="ECO:0007669"/>
    <property type="project" value="TreeGrafter"/>
</dbReference>
<dbReference type="Gene3D" id="3.90.940.20">
    <property type="entry name" value="RPB5-like RNA polymerase subunit"/>
    <property type="match status" value="1"/>
</dbReference>
<feature type="domain" description="RNA polymerase subunit H/Rpb5 C-terminal" evidence="2">
    <location>
        <begin position="140"/>
        <end position="213"/>
    </location>
</feature>
<dbReference type="SUPFAM" id="SSF55287">
    <property type="entry name" value="RPB5-like RNA polymerase subunit"/>
    <property type="match status" value="1"/>
</dbReference>
<dbReference type="EMBL" id="MN739271">
    <property type="protein sequence ID" value="QHS96464.1"/>
    <property type="molecule type" value="Genomic_DNA"/>
</dbReference>
<evidence type="ECO:0000259" key="2">
    <source>
        <dbReference type="Pfam" id="PF01191"/>
    </source>
</evidence>
<protein>
    <recommendedName>
        <fullName evidence="2">RNA polymerase subunit H/Rpb5 C-terminal domain-containing protein</fullName>
    </recommendedName>
</protein>
<proteinExistence type="predicted"/>
<dbReference type="GO" id="GO:0042797">
    <property type="term" value="P:tRNA transcription by RNA polymerase III"/>
    <property type="evidence" value="ECO:0007669"/>
    <property type="project" value="TreeGrafter"/>
</dbReference>
<dbReference type="GO" id="GO:0005736">
    <property type="term" value="C:RNA polymerase I complex"/>
    <property type="evidence" value="ECO:0007669"/>
    <property type="project" value="TreeGrafter"/>
</dbReference>
<dbReference type="AlphaFoldDB" id="A0A6C0BY46"/>
<name>A0A6C0BY46_9ZZZZ</name>
<dbReference type="InterPro" id="IPR000783">
    <property type="entry name" value="RNA_pol_subH/Rpb5_C"/>
</dbReference>
<dbReference type="GO" id="GO:0005666">
    <property type="term" value="C:RNA polymerase III complex"/>
    <property type="evidence" value="ECO:0007669"/>
    <property type="project" value="TreeGrafter"/>
</dbReference>
<evidence type="ECO:0000313" key="3">
    <source>
        <dbReference type="EMBL" id="QHS96464.1"/>
    </source>
</evidence>